<dbReference type="FunFam" id="3.40.50.1820:FF:000028">
    <property type="entry name" value="S9 family peptidase"/>
    <property type="match status" value="1"/>
</dbReference>
<gene>
    <name evidence="8" type="ORF">CALCODRAFT_486914</name>
</gene>
<dbReference type="GO" id="GO:0004252">
    <property type="term" value="F:serine-type endopeptidase activity"/>
    <property type="evidence" value="ECO:0007669"/>
    <property type="project" value="TreeGrafter"/>
</dbReference>
<dbReference type="InterPro" id="IPR001375">
    <property type="entry name" value="Peptidase_S9_cat"/>
</dbReference>
<protein>
    <recommendedName>
        <fullName evidence="5">Dipeptidyl-peptidase V</fullName>
    </recommendedName>
</protein>
<dbReference type="InParanoid" id="A0A165DGD8"/>
<evidence type="ECO:0000256" key="2">
    <source>
        <dbReference type="ARBA" id="ARBA00022670"/>
    </source>
</evidence>
<dbReference type="GO" id="GO:0006508">
    <property type="term" value="P:proteolysis"/>
    <property type="evidence" value="ECO:0007669"/>
    <property type="project" value="UniProtKB-KW"/>
</dbReference>
<dbReference type="STRING" id="1353952.A0A165DGD8"/>
<dbReference type="SUPFAM" id="SSF53474">
    <property type="entry name" value="alpha/beta-Hydrolases"/>
    <property type="match status" value="1"/>
</dbReference>
<comment type="similarity">
    <text evidence="1">Belongs to the peptidase S9C family.</text>
</comment>
<keyword evidence="4 8" id="KW-0378">Hydrolase</keyword>
<keyword evidence="2" id="KW-0645">Protease</keyword>
<feature type="chain" id="PRO_5007856577" description="Dipeptidyl-peptidase V" evidence="6">
    <location>
        <begin position="20"/>
        <end position="727"/>
    </location>
</feature>
<dbReference type="EMBL" id="KV424057">
    <property type="protein sequence ID" value="KZT52743.1"/>
    <property type="molecule type" value="Genomic_DNA"/>
</dbReference>
<evidence type="ECO:0000256" key="5">
    <source>
        <dbReference type="ARBA" id="ARBA00032829"/>
    </source>
</evidence>
<dbReference type="FunCoup" id="A0A165DGD8">
    <property type="interactions" value="20"/>
</dbReference>
<dbReference type="Pfam" id="PF00326">
    <property type="entry name" value="Peptidase_S9"/>
    <property type="match status" value="1"/>
</dbReference>
<evidence type="ECO:0000256" key="3">
    <source>
        <dbReference type="ARBA" id="ARBA00022729"/>
    </source>
</evidence>
<sequence>MRWPAQLSFLLPTLQLPMSTVTPPRVYAPSTKPFALKEGHDVLSPKDMLELPRAGGAVANPAGDLAFVPVNEYSFDERKMNSTIYITSLDPAGLPATFPVLNGGDAFWLTDRTLAHVVTESNGQAIYAISLTYTAEPASVAPSSPVFIGHLPPSPASNFKYKSGVLVFSAYTWADGDLFDTPKLDKERSKEGSGTSARVYESGYPRHWDTWKTPGKESQLFSVSLTSSGAEGEEKWSLSDAYVAPLNGTKHYAPVEPFGGTDDFDISATHIVYTAKDPKLPYAWHTRQNVYIVPIFGGEAPRELTTGKQGATHSPVFSNDGKKVAWTEMAEDGYEADLSRVIVYDLEKDVRFGLADKWGTSPSAILFSPDDASLFALAGDQARVKLYSIPLPATPSSDSKLNVAPVPLIEDHTVTGVQPLVDGRVLFSQSSLTHPPEVYLRDKTGAKITQVTNLSTKKLTGKELCPGHEFRFKGAEGKTIQGWVNLPPGFKKGDKAAWPMAFLIHGGPQGAWEDSWSTRWNPNVFAQQGYVTVTVNPTGSTTFGQELTDAIAQDWGGKPFVDLQAGYKAVLKLYPEIDPERTVAAGASWGGYAINWIAGHPEFDFKFKALVNHDGVFDTRANGFVTDELFFFDHEFGGPPWKSAETVEKYNPARFVQNWSIPMLIFHGEKDFRLPVTEGIGAFHSNQRMGVPTRLVVFPEENHWVLDPGNNLKWHTEIFEWFAKWLD</sequence>
<organism evidence="8 9">
    <name type="scientific">Calocera cornea HHB12733</name>
    <dbReference type="NCBI Taxonomy" id="1353952"/>
    <lineage>
        <taxon>Eukaryota</taxon>
        <taxon>Fungi</taxon>
        <taxon>Dikarya</taxon>
        <taxon>Basidiomycota</taxon>
        <taxon>Agaricomycotina</taxon>
        <taxon>Dacrymycetes</taxon>
        <taxon>Dacrymycetales</taxon>
        <taxon>Dacrymycetaceae</taxon>
        <taxon>Calocera</taxon>
    </lineage>
</organism>
<dbReference type="Gene3D" id="3.40.50.1820">
    <property type="entry name" value="alpha/beta hydrolase"/>
    <property type="match status" value="1"/>
</dbReference>
<dbReference type="Gene3D" id="2.120.10.30">
    <property type="entry name" value="TolB, C-terminal domain"/>
    <property type="match status" value="1"/>
</dbReference>
<dbReference type="PANTHER" id="PTHR42776">
    <property type="entry name" value="SERINE PEPTIDASE S9 FAMILY MEMBER"/>
    <property type="match status" value="1"/>
</dbReference>
<dbReference type="InterPro" id="IPR011042">
    <property type="entry name" value="6-blade_b-propeller_TolB-like"/>
</dbReference>
<dbReference type="OrthoDB" id="416344at2759"/>
<proteinExistence type="inferred from homology"/>
<dbReference type="AlphaFoldDB" id="A0A165DGD8"/>
<evidence type="ECO:0000313" key="8">
    <source>
        <dbReference type="EMBL" id="KZT52743.1"/>
    </source>
</evidence>
<evidence type="ECO:0000259" key="7">
    <source>
        <dbReference type="Pfam" id="PF00326"/>
    </source>
</evidence>
<feature type="domain" description="Peptidase S9 prolyl oligopeptidase catalytic" evidence="7">
    <location>
        <begin position="516"/>
        <end position="726"/>
    </location>
</feature>
<dbReference type="PANTHER" id="PTHR42776:SF13">
    <property type="entry name" value="DIPEPTIDYL-PEPTIDASE 5"/>
    <property type="match status" value="1"/>
</dbReference>
<dbReference type="SUPFAM" id="SSF82171">
    <property type="entry name" value="DPP6 N-terminal domain-like"/>
    <property type="match status" value="1"/>
</dbReference>
<evidence type="ECO:0000256" key="6">
    <source>
        <dbReference type="SAM" id="SignalP"/>
    </source>
</evidence>
<evidence type="ECO:0000256" key="4">
    <source>
        <dbReference type="ARBA" id="ARBA00022801"/>
    </source>
</evidence>
<accession>A0A165DGD8</accession>
<evidence type="ECO:0000256" key="1">
    <source>
        <dbReference type="ARBA" id="ARBA00010040"/>
    </source>
</evidence>
<evidence type="ECO:0000313" key="9">
    <source>
        <dbReference type="Proteomes" id="UP000076842"/>
    </source>
</evidence>
<dbReference type="InterPro" id="IPR029058">
    <property type="entry name" value="AB_hydrolase_fold"/>
</dbReference>
<dbReference type="Proteomes" id="UP000076842">
    <property type="component" value="Unassembled WGS sequence"/>
</dbReference>
<keyword evidence="3 6" id="KW-0732">Signal</keyword>
<reference evidence="8 9" key="1">
    <citation type="journal article" date="2016" name="Mol. Biol. Evol.">
        <title>Comparative Genomics of Early-Diverging Mushroom-Forming Fungi Provides Insights into the Origins of Lignocellulose Decay Capabilities.</title>
        <authorList>
            <person name="Nagy L.G."/>
            <person name="Riley R."/>
            <person name="Tritt A."/>
            <person name="Adam C."/>
            <person name="Daum C."/>
            <person name="Floudas D."/>
            <person name="Sun H."/>
            <person name="Yadav J.S."/>
            <person name="Pangilinan J."/>
            <person name="Larsson K.H."/>
            <person name="Matsuura K."/>
            <person name="Barry K."/>
            <person name="Labutti K."/>
            <person name="Kuo R."/>
            <person name="Ohm R.A."/>
            <person name="Bhattacharya S.S."/>
            <person name="Shirouzu T."/>
            <person name="Yoshinaga Y."/>
            <person name="Martin F.M."/>
            <person name="Grigoriev I.V."/>
            <person name="Hibbett D.S."/>
        </authorList>
    </citation>
    <scope>NUCLEOTIDE SEQUENCE [LARGE SCALE GENOMIC DNA]</scope>
    <source>
        <strain evidence="8 9">HHB12733</strain>
    </source>
</reference>
<feature type="signal peptide" evidence="6">
    <location>
        <begin position="1"/>
        <end position="19"/>
    </location>
</feature>
<name>A0A165DGD8_9BASI</name>
<keyword evidence="9" id="KW-1185">Reference proteome</keyword>